<dbReference type="AlphaFoldDB" id="A0A3R6XGY2"/>
<dbReference type="Proteomes" id="UP000285430">
    <property type="component" value="Unassembled WGS sequence"/>
</dbReference>
<dbReference type="PANTHER" id="PTHR47072">
    <property type="match status" value="1"/>
</dbReference>
<protein>
    <recommendedName>
        <fullName evidence="2">Myb/SANT-like domain-containing protein</fullName>
    </recommendedName>
</protein>
<dbReference type="VEuPathDB" id="FungiDB:H257_17444"/>
<reference evidence="5 6" key="1">
    <citation type="submission" date="2018-08" db="EMBL/GenBank/DDBJ databases">
        <title>Aphanomyces genome sequencing and annotation.</title>
        <authorList>
            <person name="Minardi D."/>
            <person name="Oidtmann B."/>
            <person name="Van Der Giezen M."/>
            <person name="Studholme D.J."/>
        </authorList>
    </citation>
    <scope>NUCLEOTIDE SEQUENCE [LARGE SCALE GENOMIC DNA]</scope>
    <source>
        <strain evidence="4 5">Da</strain>
        <strain evidence="3 6">Sv</strain>
    </source>
</reference>
<evidence type="ECO:0000313" key="6">
    <source>
        <dbReference type="Proteomes" id="UP000285712"/>
    </source>
</evidence>
<proteinExistence type="predicted"/>
<sequence>MGIWNDELDHTWLEELVYQSSVLGKKSNSGYKKEAWVAVLKKLNEAHKTALKMSQLKSRHDMMKGMYAAVSKIVNSSGMGWEAETCRVQCRTTTWEQFLQGKPKSFGAWRTKRFPQFTLCERLFQGTLATGQYALESSAPLAQAPSESSGSEDNESENNLAGNIDFDMAEEEENAHESRQETRRSSASTDSRPPKRQRSSLASKLSGDFSAVSALASKEFELLAESLRPSLPHGAQVEESPHEKAINVLQRDFGDKMDIEDMVIAAEVMENATRASMFLCMQGELREAWLARQVEIQRRAATNQLI</sequence>
<feature type="compositionally biased region" description="Basic and acidic residues" evidence="1">
    <location>
        <begin position="175"/>
        <end position="184"/>
    </location>
</feature>
<feature type="domain" description="Myb/SANT-like" evidence="2">
    <location>
        <begin position="4"/>
        <end position="97"/>
    </location>
</feature>
<dbReference type="EMBL" id="QUTH01002760">
    <property type="protein sequence ID" value="RHZ24082.1"/>
    <property type="molecule type" value="Genomic_DNA"/>
</dbReference>
<organism evidence="3 6">
    <name type="scientific">Aphanomyces astaci</name>
    <name type="common">Crayfish plague agent</name>
    <dbReference type="NCBI Taxonomy" id="112090"/>
    <lineage>
        <taxon>Eukaryota</taxon>
        <taxon>Sar</taxon>
        <taxon>Stramenopiles</taxon>
        <taxon>Oomycota</taxon>
        <taxon>Saprolegniomycetes</taxon>
        <taxon>Saprolegniales</taxon>
        <taxon>Verrucalvaceae</taxon>
        <taxon>Aphanomyces</taxon>
    </lineage>
</organism>
<evidence type="ECO:0000313" key="3">
    <source>
        <dbReference type="EMBL" id="RHY81492.1"/>
    </source>
</evidence>
<accession>A0A3R6XGY2</accession>
<feature type="region of interest" description="Disordered" evidence="1">
    <location>
        <begin position="139"/>
        <end position="203"/>
    </location>
</feature>
<evidence type="ECO:0000256" key="1">
    <source>
        <dbReference type="SAM" id="MobiDB-lite"/>
    </source>
</evidence>
<dbReference type="InterPro" id="IPR024752">
    <property type="entry name" value="Myb/SANT-like_dom"/>
</dbReference>
<evidence type="ECO:0000313" key="5">
    <source>
        <dbReference type="Proteomes" id="UP000285430"/>
    </source>
</evidence>
<dbReference type="EMBL" id="QUTG01008088">
    <property type="protein sequence ID" value="RHY81492.1"/>
    <property type="molecule type" value="Genomic_DNA"/>
</dbReference>
<evidence type="ECO:0000259" key="2">
    <source>
        <dbReference type="Pfam" id="PF12776"/>
    </source>
</evidence>
<dbReference type="PANTHER" id="PTHR47072:SF4">
    <property type="entry name" value="MYB_SANT-LIKE DOMAIN-CONTAINING PROTEIN"/>
    <property type="match status" value="1"/>
</dbReference>
<comment type="caution">
    <text evidence="3">The sequence shown here is derived from an EMBL/GenBank/DDBJ whole genome shotgun (WGS) entry which is preliminary data.</text>
</comment>
<dbReference type="Pfam" id="PF12776">
    <property type="entry name" value="Myb_DNA-bind_3"/>
    <property type="match status" value="1"/>
</dbReference>
<evidence type="ECO:0000313" key="4">
    <source>
        <dbReference type="EMBL" id="RHZ24082.1"/>
    </source>
</evidence>
<dbReference type="Proteomes" id="UP000285712">
    <property type="component" value="Unassembled WGS sequence"/>
</dbReference>
<gene>
    <name evidence="3" type="ORF">DYB35_006895</name>
    <name evidence="4" type="ORF">DYB37_006785</name>
</gene>
<name>A0A3R6XGY2_APHAT</name>